<dbReference type="VEuPathDB" id="FungiDB:MELLADRAFT_84465"/>
<feature type="compositionally biased region" description="Basic and acidic residues" evidence="1">
    <location>
        <begin position="346"/>
        <end position="357"/>
    </location>
</feature>
<dbReference type="Proteomes" id="UP000001072">
    <property type="component" value="Unassembled WGS sequence"/>
</dbReference>
<keyword evidence="3" id="KW-1185">Reference proteome</keyword>
<name>F4SC32_MELLP</name>
<dbReference type="InParanoid" id="F4SC32"/>
<proteinExistence type="predicted"/>
<evidence type="ECO:0000313" key="3">
    <source>
        <dbReference type="Proteomes" id="UP000001072"/>
    </source>
</evidence>
<feature type="compositionally biased region" description="Basic residues" evidence="1">
    <location>
        <begin position="298"/>
        <end position="307"/>
    </location>
</feature>
<sequence>MIIIYPGEGARKGHANPWIRFLAFCPLALEVEYPFFFALANLPDLSNIPGIEDEPIENEDEVNLQHLDDSISAPPVHQLTHEERQKYQPLFDELVNVEKLHLCHGQPSPTSSVATLQKRSLVELCKAHHAFAVVCQRFQITYYLAGVSCGSTEGWTQVFSNNTSFATWASSDDVKVPQTLASYIHGQSAAKKVEGSKPQQPSDERKTRLGRELNILYRALMKEGTFPKCEDPEGELKSGNLLIRIVQKPGSNLSKSELEAGHCLARSSTVKSWLRDIKEGYFLLESIPESEREPIPARRPKSKKSTKTKNTNIQPSNHPTNNGSTSQNQNNNTGSQSTDEVQLTEELTHQLTRDRINTNHNSESQPEQATSRTLAPEASSNTNQTNSGLKRKLQALAKGSVQNQEVKKKKRKIKATADNDKDNDSSTEEEDSSTEEEDSSTEEEDSSTEEDSNSDL</sequence>
<evidence type="ECO:0000313" key="2">
    <source>
        <dbReference type="EMBL" id="EGF97780.1"/>
    </source>
</evidence>
<feature type="compositionally biased region" description="Basic and acidic residues" evidence="1">
    <location>
        <begin position="415"/>
        <end position="424"/>
    </location>
</feature>
<feature type="region of interest" description="Disordered" evidence="1">
    <location>
        <begin position="290"/>
        <end position="456"/>
    </location>
</feature>
<gene>
    <name evidence="2" type="ORF">MELLADRAFT_84465</name>
</gene>
<accession>F4SC32</accession>
<dbReference type="RefSeq" id="XP_007418943.1">
    <property type="nucleotide sequence ID" value="XM_007418881.1"/>
</dbReference>
<dbReference type="HOGENOM" id="CLU_025212_3_1_1"/>
<feature type="compositionally biased region" description="Low complexity" evidence="1">
    <location>
        <begin position="320"/>
        <end position="338"/>
    </location>
</feature>
<dbReference type="AlphaFoldDB" id="F4SC32"/>
<reference evidence="3" key="1">
    <citation type="journal article" date="2011" name="Proc. Natl. Acad. Sci. U.S.A.">
        <title>Obligate biotrophy features unraveled by the genomic analysis of rust fungi.</title>
        <authorList>
            <person name="Duplessis S."/>
            <person name="Cuomo C.A."/>
            <person name="Lin Y.-C."/>
            <person name="Aerts A."/>
            <person name="Tisserant E."/>
            <person name="Veneault-Fourrey C."/>
            <person name="Joly D.L."/>
            <person name="Hacquard S."/>
            <person name="Amselem J."/>
            <person name="Cantarel B.L."/>
            <person name="Chiu R."/>
            <person name="Coutinho P.M."/>
            <person name="Feau N."/>
            <person name="Field M."/>
            <person name="Frey P."/>
            <person name="Gelhaye E."/>
            <person name="Goldberg J."/>
            <person name="Grabherr M.G."/>
            <person name="Kodira C.D."/>
            <person name="Kohler A."/>
            <person name="Kuees U."/>
            <person name="Lindquist E.A."/>
            <person name="Lucas S.M."/>
            <person name="Mago R."/>
            <person name="Mauceli E."/>
            <person name="Morin E."/>
            <person name="Murat C."/>
            <person name="Pangilinan J.L."/>
            <person name="Park R."/>
            <person name="Pearson M."/>
            <person name="Quesneville H."/>
            <person name="Rouhier N."/>
            <person name="Sakthikumar S."/>
            <person name="Salamov A.A."/>
            <person name="Schmutz J."/>
            <person name="Selles B."/>
            <person name="Shapiro H."/>
            <person name="Tanguay P."/>
            <person name="Tuskan G.A."/>
            <person name="Henrissat B."/>
            <person name="Van de Peer Y."/>
            <person name="Rouze P."/>
            <person name="Ellis J.G."/>
            <person name="Dodds P.N."/>
            <person name="Schein J.E."/>
            <person name="Zhong S."/>
            <person name="Hamelin R.C."/>
            <person name="Grigoriev I.V."/>
            <person name="Szabo L.J."/>
            <person name="Martin F."/>
        </authorList>
    </citation>
    <scope>NUCLEOTIDE SEQUENCE [LARGE SCALE GENOMIC DNA]</scope>
    <source>
        <strain evidence="3">98AG31 / pathotype 3-4-7</strain>
    </source>
</reference>
<dbReference type="GeneID" id="18933486"/>
<organism evidence="3">
    <name type="scientific">Melampsora larici-populina (strain 98AG31 / pathotype 3-4-7)</name>
    <name type="common">Poplar leaf rust fungus</name>
    <dbReference type="NCBI Taxonomy" id="747676"/>
    <lineage>
        <taxon>Eukaryota</taxon>
        <taxon>Fungi</taxon>
        <taxon>Dikarya</taxon>
        <taxon>Basidiomycota</taxon>
        <taxon>Pucciniomycotina</taxon>
        <taxon>Pucciniomycetes</taxon>
        <taxon>Pucciniales</taxon>
        <taxon>Melampsoraceae</taxon>
        <taxon>Melampsora</taxon>
    </lineage>
</organism>
<feature type="compositionally biased region" description="Polar residues" evidence="1">
    <location>
        <begin position="358"/>
        <end position="388"/>
    </location>
</feature>
<evidence type="ECO:0000256" key="1">
    <source>
        <dbReference type="SAM" id="MobiDB-lite"/>
    </source>
</evidence>
<dbReference type="EMBL" id="GL883199">
    <property type="protein sequence ID" value="EGF97780.1"/>
    <property type="molecule type" value="Genomic_DNA"/>
</dbReference>
<protein>
    <submittedName>
        <fullName evidence="2">Uncharacterized protein</fullName>
    </submittedName>
</protein>
<feature type="compositionally biased region" description="Acidic residues" evidence="1">
    <location>
        <begin position="425"/>
        <end position="456"/>
    </location>
</feature>
<feature type="region of interest" description="Disordered" evidence="1">
    <location>
        <begin position="189"/>
        <end position="208"/>
    </location>
</feature>
<dbReference type="KEGG" id="mlr:MELLADRAFT_84465"/>